<comment type="caution">
    <text evidence="1">The sequence shown here is derived from an EMBL/GenBank/DDBJ whole genome shotgun (WGS) entry which is preliminary data.</text>
</comment>
<organism evidence="1">
    <name type="scientific">marine sediment metagenome</name>
    <dbReference type="NCBI Taxonomy" id="412755"/>
    <lineage>
        <taxon>unclassified sequences</taxon>
        <taxon>metagenomes</taxon>
        <taxon>ecological metagenomes</taxon>
    </lineage>
</organism>
<feature type="non-terminal residue" evidence="1">
    <location>
        <position position="61"/>
    </location>
</feature>
<dbReference type="EMBL" id="BARV01040814">
    <property type="protein sequence ID" value="GAI46714.1"/>
    <property type="molecule type" value="Genomic_DNA"/>
</dbReference>
<dbReference type="AlphaFoldDB" id="X1QTV4"/>
<name>X1QTV4_9ZZZZ</name>
<proteinExistence type="predicted"/>
<sequence>MGLFLSLSGVIDASEKEVHAALSDFARSQSGGFELAEGTTDDPNIGVITRGGKNTTVLYPD</sequence>
<gene>
    <name evidence="1" type="ORF">S06H3_62052</name>
</gene>
<protein>
    <submittedName>
        <fullName evidence="1">Uncharacterized protein</fullName>
    </submittedName>
</protein>
<evidence type="ECO:0000313" key="1">
    <source>
        <dbReference type="EMBL" id="GAI46714.1"/>
    </source>
</evidence>
<reference evidence="1" key="1">
    <citation type="journal article" date="2014" name="Front. Microbiol.">
        <title>High frequency of phylogenetically diverse reductive dehalogenase-homologous genes in deep subseafloor sedimentary metagenomes.</title>
        <authorList>
            <person name="Kawai M."/>
            <person name="Futagami T."/>
            <person name="Toyoda A."/>
            <person name="Takaki Y."/>
            <person name="Nishi S."/>
            <person name="Hori S."/>
            <person name="Arai W."/>
            <person name="Tsubouchi T."/>
            <person name="Morono Y."/>
            <person name="Uchiyama I."/>
            <person name="Ito T."/>
            <person name="Fujiyama A."/>
            <person name="Inagaki F."/>
            <person name="Takami H."/>
        </authorList>
    </citation>
    <scope>NUCLEOTIDE SEQUENCE</scope>
    <source>
        <strain evidence="1">Expedition CK06-06</strain>
    </source>
</reference>
<accession>X1QTV4</accession>